<proteinExistence type="predicted"/>
<gene>
    <name evidence="3" type="ORF">A2519_05895</name>
</gene>
<feature type="domain" description="Secretion system C-terminal sorting" evidence="2">
    <location>
        <begin position="461"/>
        <end position="540"/>
    </location>
</feature>
<sequence length="546" mass="59943">MTTVLYFFLAVVLISCSLATAAILDSSDFEYQGVFTLPGDSANVMWGFTTGALAGRRVGGQIHLFITGKGIYQARTPPHQPHEVYEINYPGVGADVNTAPRAALVRAWGDIYQDRLITRNNAGGVVRGLLWHADKLWWAYGDYYNTAGYHDPSIGCTILNDSAGTFKSFGPWRTEAHSQMTRGYMMEIPQWFADQYVNGHTLGTGGSIAAGNANSPWGAVTFASPVVDTGTPADDTTNTHISIACSTLIQHTLSHKQYRSPDYVSCGWDVIAGYDCANGSWERPADTVFAGLDMISAATWIDLPDKQGVVYFGQLITPAHAGDPLPHYWYGPETCCHGFSDPFFSGKGDAASSRVPHWFIYDPADFVKVLEGTSQPWGLTPAHLVRMSGVNVFWENVATAHHGGVYFDSTSRLLFISSIAEDRITNSYEPRPLVHVWHIKNGPVHSEKTVKKDPDAAISVSPNPFNPRTKITITNLKLSASPANRGERITNYELEIFNIQGKIVMQFTPDIHNSFSWDASACPSGIYIVNFRMGKQVLAKAITLMK</sequence>
<reference evidence="3 4" key="1">
    <citation type="journal article" date="2016" name="Nat. Commun.">
        <title>Thousands of microbial genomes shed light on interconnected biogeochemical processes in an aquifer system.</title>
        <authorList>
            <person name="Anantharaman K."/>
            <person name="Brown C.T."/>
            <person name="Hug L.A."/>
            <person name="Sharon I."/>
            <person name="Castelle C.J."/>
            <person name="Probst A.J."/>
            <person name="Thomas B.C."/>
            <person name="Singh A."/>
            <person name="Wilkins M.J."/>
            <person name="Karaoz U."/>
            <person name="Brodie E.L."/>
            <person name="Williams K.H."/>
            <person name="Hubbard S.S."/>
            <person name="Banfield J.F."/>
        </authorList>
    </citation>
    <scope>NUCLEOTIDE SEQUENCE [LARGE SCALE GENOMIC DNA]</scope>
</reference>
<protein>
    <recommendedName>
        <fullName evidence="2">Secretion system C-terminal sorting domain-containing protein</fullName>
    </recommendedName>
</protein>
<evidence type="ECO:0000259" key="2">
    <source>
        <dbReference type="Pfam" id="PF18962"/>
    </source>
</evidence>
<feature type="chain" id="PRO_5009528391" description="Secretion system C-terminal sorting domain-containing protein" evidence="1">
    <location>
        <begin position="22"/>
        <end position="546"/>
    </location>
</feature>
<organism evidence="3 4">
    <name type="scientific">Candidatus Raymondbacteria bacterium RIFOXYD12_FULL_49_13</name>
    <dbReference type="NCBI Taxonomy" id="1817890"/>
    <lineage>
        <taxon>Bacteria</taxon>
        <taxon>Raymondiibacteriota</taxon>
    </lineage>
</organism>
<feature type="signal peptide" evidence="1">
    <location>
        <begin position="1"/>
        <end position="21"/>
    </location>
</feature>
<dbReference type="Proteomes" id="UP000179243">
    <property type="component" value="Unassembled WGS sequence"/>
</dbReference>
<accession>A0A1F7F4E3</accession>
<dbReference type="AlphaFoldDB" id="A0A1F7F4E3"/>
<dbReference type="EMBL" id="MFYX01000124">
    <property type="protein sequence ID" value="OGK01530.1"/>
    <property type="molecule type" value="Genomic_DNA"/>
</dbReference>
<evidence type="ECO:0000313" key="4">
    <source>
        <dbReference type="Proteomes" id="UP000179243"/>
    </source>
</evidence>
<dbReference type="NCBIfam" id="TIGR04183">
    <property type="entry name" value="Por_Secre_tail"/>
    <property type="match status" value="1"/>
</dbReference>
<evidence type="ECO:0000256" key="1">
    <source>
        <dbReference type="SAM" id="SignalP"/>
    </source>
</evidence>
<dbReference type="InterPro" id="IPR026444">
    <property type="entry name" value="Secre_tail"/>
</dbReference>
<keyword evidence="1" id="KW-0732">Signal</keyword>
<comment type="caution">
    <text evidence="3">The sequence shown here is derived from an EMBL/GenBank/DDBJ whole genome shotgun (WGS) entry which is preliminary data.</text>
</comment>
<dbReference type="Pfam" id="PF18962">
    <property type="entry name" value="Por_Secre_tail"/>
    <property type="match status" value="1"/>
</dbReference>
<name>A0A1F7F4E3_UNCRA</name>
<evidence type="ECO:0000313" key="3">
    <source>
        <dbReference type="EMBL" id="OGK01530.1"/>
    </source>
</evidence>